<dbReference type="EMBL" id="FUGD01000065">
    <property type="protein sequence ID" value="SJM36905.1"/>
    <property type="molecule type" value="Genomic_DNA"/>
</dbReference>
<keyword evidence="2" id="KW-1185">Reference proteome</keyword>
<evidence type="ECO:0000313" key="2">
    <source>
        <dbReference type="Proteomes" id="UP000188169"/>
    </source>
</evidence>
<sequence>MDYRKIKKDNNLLIDIADSLERHSMQCRRCGDLAAPLHQKGHLYKCLSCEKIYDGVNYNFTRLKPICSNEAAPVEAPQFYDNKVQAECFNEAINLLREKTHQQKATEPLYSKLIKHIFTKKRH</sequence>
<protein>
    <recommendedName>
        <fullName evidence="3">Transposase zinc-ribbon domain protein</fullName>
    </recommendedName>
</protein>
<evidence type="ECO:0008006" key="3">
    <source>
        <dbReference type="Google" id="ProtNLM"/>
    </source>
</evidence>
<name>A0A1R4EEI4_9GAMM</name>
<gene>
    <name evidence="1" type="ORF">A1019T_00872</name>
</gene>
<organism evidence="1 2">
    <name type="scientific">Psychrobacter pasteurii</name>
    <dbReference type="NCBI Taxonomy" id="1945520"/>
    <lineage>
        <taxon>Bacteria</taxon>
        <taxon>Pseudomonadati</taxon>
        <taxon>Pseudomonadota</taxon>
        <taxon>Gammaproteobacteria</taxon>
        <taxon>Moraxellales</taxon>
        <taxon>Moraxellaceae</taxon>
        <taxon>Psychrobacter</taxon>
    </lineage>
</organism>
<proteinExistence type="predicted"/>
<reference evidence="2" key="1">
    <citation type="submission" date="2017-02" db="EMBL/GenBank/DDBJ databases">
        <authorList>
            <person name="Mornico D."/>
        </authorList>
    </citation>
    <scope>NUCLEOTIDE SEQUENCE [LARGE SCALE GENOMIC DNA]</scope>
</reference>
<dbReference type="AlphaFoldDB" id="A0A1R4EEI4"/>
<accession>A0A1R4EEI4</accession>
<evidence type="ECO:0000313" key="1">
    <source>
        <dbReference type="EMBL" id="SJM36905.1"/>
    </source>
</evidence>
<dbReference type="Proteomes" id="UP000188169">
    <property type="component" value="Unassembled WGS sequence"/>
</dbReference>